<name>A0A139BVW3_9PROT</name>
<gene>
    <name evidence="1" type="ORF">AWT59_0809</name>
</gene>
<reference evidence="1 2" key="1">
    <citation type="submission" date="2016-02" db="EMBL/GenBank/DDBJ databases">
        <authorList>
            <person name="Wen L."/>
            <person name="He K."/>
            <person name="Yang H."/>
        </authorList>
    </citation>
    <scope>NUCLEOTIDE SEQUENCE [LARGE SCALE GENOMIC DNA]</scope>
    <source>
        <strain evidence="1">ShG14-8</strain>
    </source>
</reference>
<evidence type="ECO:0008006" key="3">
    <source>
        <dbReference type="Google" id="ProtNLM"/>
    </source>
</evidence>
<dbReference type="Proteomes" id="UP000070578">
    <property type="component" value="Unassembled WGS sequence"/>
</dbReference>
<organism evidence="1 2">
    <name type="scientific">Candidatus Gallionella acididurans</name>
    <dbReference type="NCBI Taxonomy" id="1796491"/>
    <lineage>
        <taxon>Bacteria</taxon>
        <taxon>Pseudomonadati</taxon>
        <taxon>Pseudomonadota</taxon>
        <taxon>Betaproteobacteria</taxon>
        <taxon>Nitrosomonadales</taxon>
        <taxon>Gallionellaceae</taxon>
        <taxon>Gallionella</taxon>
    </lineage>
</organism>
<dbReference type="AlphaFoldDB" id="A0A139BVW3"/>
<dbReference type="EMBL" id="LSLI01000012">
    <property type="protein sequence ID" value="KXS33053.1"/>
    <property type="molecule type" value="Genomic_DNA"/>
</dbReference>
<comment type="caution">
    <text evidence="1">The sequence shown here is derived from an EMBL/GenBank/DDBJ whole genome shotgun (WGS) entry which is preliminary data.</text>
</comment>
<proteinExistence type="predicted"/>
<evidence type="ECO:0000313" key="1">
    <source>
        <dbReference type="EMBL" id="KXS33053.1"/>
    </source>
</evidence>
<sequence>MTKREQWVLVNDELLQNILDNTELPKPQEQLENLILWLGETQPNMGTTIDPDQDAIAAVGLIDYINLGFLVDQAIQAGLLKGMSSEVAHGYWRIHSLQLTLAGWQLFENLQRGKSTSRIAFMAMPFGDMELDQIYKDYFKAGVAATGFELKRLDEGQPAGLIDDRLRVEIRQCRFLVADLTHENRGAYWEAGFAEGLGKPVIYTCRKDVFEDKTKGTHFDTNHHLTVVWEPEKLEDAVDRLKATIRATLPEVAKLND</sequence>
<accession>A0A139BVW3</accession>
<dbReference type="SUPFAM" id="SSF52309">
    <property type="entry name" value="N-(deoxy)ribosyltransferase-like"/>
    <property type="match status" value="1"/>
</dbReference>
<protein>
    <recommendedName>
        <fullName evidence="3">Nucleoside 2-deoxyribosyltransferase</fullName>
    </recommendedName>
</protein>
<evidence type="ECO:0000313" key="2">
    <source>
        <dbReference type="Proteomes" id="UP000070578"/>
    </source>
</evidence>
<reference evidence="1 2" key="2">
    <citation type="submission" date="2016-03" db="EMBL/GenBank/DDBJ databases">
        <title>New uncultured bacterium of the family Gallionellaceae from acid mine drainage: description and reconstruction of genome based on metagenomic analysis of microbial community.</title>
        <authorList>
            <person name="Kadnikov V."/>
            <person name="Ivasenko D."/>
            <person name="Beletsky A."/>
            <person name="Mardanov A."/>
            <person name="Danilova E."/>
            <person name="Pimenov N."/>
            <person name="Karnachuk O."/>
            <person name="Ravin N."/>
        </authorList>
    </citation>
    <scope>NUCLEOTIDE SEQUENCE [LARGE SCALE GENOMIC DNA]</scope>
    <source>
        <strain evidence="1">ShG14-8</strain>
    </source>
</reference>
<dbReference type="Gene3D" id="3.40.50.450">
    <property type="match status" value="1"/>
</dbReference>